<sequence>MLNAPVTYTHHRGNLVGVDSRRRWWTRFLQCEFTKWQSHNKLTHTSGDTGVRTPVMASGLTMSAFYQLS</sequence>
<proteinExistence type="predicted"/>
<keyword evidence="3" id="KW-1185">Reference proteome</keyword>
<dbReference type="EnsemblPlants" id="AES64652">
    <property type="protein sequence ID" value="AES64652"/>
    <property type="gene ID" value="MTR_2g028210"/>
</dbReference>
<name>G7ISS0_MEDTR</name>
<organism evidence="1 3">
    <name type="scientific">Medicago truncatula</name>
    <name type="common">Barrel medic</name>
    <name type="synonym">Medicago tribuloides</name>
    <dbReference type="NCBI Taxonomy" id="3880"/>
    <lineage>
        <taxon>Eukaryota</taxon>
        <taxon>Viridiplantae</taxon>
        <taxon>Streptophyta</taxon>
        <taxon>Embryophyta</taxon>
        <taxon>Tracheophyta</taxon>
        <taxon>Spermatophyta</taxon>
        <taxon>Magnoliopsida</taxon>
        <taxon>eudicotyledons</taxon>
        <taxon>Gunneridae</taxon>
        <taxon>Pentapetalae</taxon>
        <taxon>rosids</taxon>
        <taxon>fabids</taxon>
        <taxon>Fabales</taxon>
        <taxon>Fabaceae</taxon>
        <taxon>Papilionoideae</taxon>
        <taxon>50 kb inversion clade</taxon>
        <taxon>NPAAA clade</taxon>
        <taxon>Hologalegina</taxon>
        <taxon>IRL clade</taxon>
        <taxon>Trifolieae</taxon>
        <taxon>Medicago</taxon>
    </lineage>
</organism>
<dbReference type="EMBL" id="CM001218">
    <property type="protein sequence ID" value="AES64652.1"/>
    <property type="molecule type" value="Genomic_DNA"/>
</dbReference>
<reference evidence="1 3" key="2">
    <citation type="journal article" date="2014" name="BMC Genomics">
        <title>An improved genome release (version Mt4.0) for the model legume Medicago truncatula.</title>
        <authorList>
            <person name="Tang H."/>
            <person name="Krishnakumar V."/>
            <person name="Bidwell S."/>
            <person name="Rosen B."/>
            <person name="Chan A."/>
            <person name="Zhou S."/>
            <person name="Gentzbittel L."/>
            <person name="Childs K.L."/>
            <person name="Yandell M."/>
            <person name="Gundlach H."/>
            <person name="Mayer K.F."/>
            <person name="Schwartz D.C."/>
            <person name="Town C.D."/>
        </authorList>
    </citation>
    <scope>GENOME REANNOTATION</scope>
    <source>
        <strain evidence="2 3">cv. Jemalong A17</strain>
    </source>
</reference>
<accession>G7ISS0</accession>
<dbReference type="HOGENOM" id="CLU_2779621_0_0_1"/>
<gene>
    <name evidence="1" type="ordered locus">MTR_2g028210</name>
</gene>
<evidence type="ECO:0000313" key="1">
    <source>
        <dbReference type="EMBL" id="AES64652.1"/>
    </source>
</evidence>
<reference evidence="1 3" key="1">
    <citation type="journal article" date="2011" name="Nature">
        <title>The Medicago genome provides insight into the evolution of rhizobial symbioses.</title>
        <authorList>
            <person name="Young N.D."/>
            <person name="Debelle F."/>
            <person name="Oldroyd G.E."/>
            <person name="Geurts R."/>
            <person name="Cannon S.B."/>
            <person name="Udvardi M.K."/>
            <person name="Benedito V.A."/>
            <person name="Mayer K.F."/>
            <person name="Gouzy J."/>
            <person name="Schoof H."/>
            <person name="Van de Peer Y."/>
            <person name="Proost S."/>
            <person name="Cook D.R."/>
            <person name="Meyers B.C."/>
            <person name="Spannagl M."/>
            <person name="Cheung F."/>
            <person name="De Mita S."/>
            <person name="Krishnakumar V."/>
            <person name="Gundlach H."/>
            <person name="Zhou S."/>
            <person name="Mudge J."/>
            <person name="Bharti A.K."/>
            <person name="Murray J.D."/>
            <person name="Naoumkina M.A."/>
            <person name="Rosen B."/>
            <person name="Silverstein K.A."/>
            <person name="Tang H."/>
            <person name="Rombauts S."/>
            <person name="Zhao P.X."/>
            <person name="Zhou P."/>
            <person name="Barbe V."/>
            <person name="Bardou P."/>
            <person name="Bechner M."/>
            <person name="Bellec A."/>
            <person name="Berger A."/>
            <person name="Berges H."/>
            <person name="Bidwell S."/>
            <person name="Bisseling T."/>
            <person name="Choisne N."/>
            <person name="Couloux A."/>
            <person name="Denny R."/>
            <person name="Deshpande S."/>
            <person name="Dai X."/>
            <person name="Doyle J.J."/>
            <person name="Dudez A.M."/>
            <person name="Farmer A.D."/>
            <person name="Fouteau S."/>
            <person name="Franken C."/>
            <person name="Gibelin C."/>
            <person name="Gish J."/>
            <person name="Goldstein S."/>
            <person name="Gonzalez A.J."/>
            <person name="Green P.J."/>
            <person name="Hallab A."/>
            <person name="Hartog M."/>
            <person name="Hua A."/>
            <person name="Humphray S.J."/>
            <person name="Jeong D.H."/>
            <person name="Jing Y."/>
            <person name="Jocker A."/>
            <person name="Kenton S.M."/>
            <person name="Kim D.J."/>
            <person name="Klee K."/>
            <person name="Lai H."/>
            <person name="Lang C."/>
            <person name="Lin S."/>
            <person name="Macmil S.L."/>
            <person name="Magdelenat G."/>
            <person name="Matthews L."/>
            <person name="McCorrison J."/>
            <person name="Monaghan E.L."/>
            <person name="Mun J.H."/>
            <person name="Najar F.Z."/>
            <person name="Nicholson C."/>
            <person name="Noirot C."/>
            <person name="O'Bleness M."/>
            <person name="Paule C.R."/>
            <person name="Poulain J."/>
            <person name="Prion F."/>
            <person name="Qin B."/>
            <person name="Qu C."/>
            <person name="Retzel E.F."/>
            <person name="Riddle C."/>
            <person name="Sallet E."/>
            <person name="Samain S."/>
            <person name="Samson N."/>
            <person name="Sanders I."/>
            <person name="Saurat O."/>
            <person name="Scarpelli C."/>
            <person name="Schiex T."/>
            <person name="Segurens B."/>
            <person name="Severin A.J."/>
            <person name="Sherrier D.J."/>
            <person name="Shi R."/>
            <person name="Sims S."/>
            <person name="Singer S.R."/>
            <person name="Sinharoy S."/>
            <person name="Sterck L."/>
            <person name="Viollet A."/>
            <person name="Wang B.B."/>
            <person name="Wang K."/>
            <person name="Wang M."/>
            <person name="Wang X."/>
            <person name="Warfsmann J."/>
            <person name="Weissenbach J."/>
            <person name="White D.D."/>
            <person name="White J.D."/>
            <person name="Wiley G.B."/>
            <person name="Wincker P."/>
            <person name="Xing Y."/>
            <person name="Yang L."/>
            <person name="Yao Z."/>
            <person name="Ying F."/>
            <person name="Zhai J."/>
            <person name="Zhou L."/>
            <person name="Zuber A."/>
            <person name="Denarie J."/>
            <person name="Dixon R.A."/>
            <person name="May G.D."/>
            <person name="Schwartz D.C."/>
            <person name="Rogers J."/>
            <person name="Quetier F."/>
            <person name="Town C.D."/>
            <person name="Roe B.A."/>
        </authorList>
    </citation>
    <scope>NUCLEOTIDE SEQUENCE [LARGE SCALE GENOMIC DNA]</scope>
    <source>
        <strain evidence="1">A17</strain>
        <strain evidence="2 3">cv. Jemalong A17</strain>
    </source>
</reference>
<evidence type="ECO:0000313" key="2">
    <source>
        <dbReference type="EnsemblPlants" id="AES64652"/>
    </source>
</evidence>
<reference evidence="2" key="3">
    <citation type="submission" date="2015-04" db="UniProtKB">
        <authorList>
            <consortium name="EnsemblPlants"/>
        </authorList>
    </citation>
    <scope>IDENTIFICATION</scope>
    <source>
        <strain evidence="2">cv. Jemalong A17</strain>
    </source>
</reference>
<dbReference type="AlphaFoldDB" id="G7ISS0"/>
<protein>
    <submittedName>
        <fullName evidence="1 2">Uncharacterized protein</fullName>
    </submittedName>
</protein>
<evidence type="ECO:0000313" key="3">
    <source>
        <dbReference type="Proteomes" id="UP000002051"/>
    </source>
</evidence>
<dbReference type="PaxDb" id="3880-AES64652"/>
<dbReference type="Proteomes" id="UP000002051">
    <property type="component" value="Chromosome 2"/>
</dbReference>